<keyword evidence="5" id="KW-1185">Reference proteome</keyword>
<keyword evidence="2" id="KW-0472">Membrane</keyword>
<feature type="compositionally biased region" description="Low complexity" evidence="1">
    <location>
        <begin position="329"/>
        <end position="346"/>
    </location>
</feature>
<feature type="signal peptide" evidence="3">
    <location>
        <begin position="1"/>
        <end position="25"/>
    </location>
</feature>
<dbReference type="EMBL" id="SIDB01000001">
    <property type="protein sequence ID" value="KAI3439099.1"/>
    <property type="molecule type" value="Genomic_DNA"/>
</dbReference>
<evidence type="ECO:0000256" key="2">
    <source>
        <dbReference type="SAM" id="Phobius"/>
    </source>
</evidence>
<protein>
    <submittedName>
        <fullName evidence="4">Uncharacterized protein</fullName>
    </submittedName>
</protein>
<feature type="transmembrane region" description="Helical" evidence="2">
    <location>
        <begin position="408"/>
        <end position="430"/>
    </location>
</feature>
<evidence type="ECO:0000313" key="5">
    <source>
        <dbReference type="Proteomes" id="UP001055712"/>
    </source>
</evidence>
<feature type="region of interest" description="Disordered" evidence="1">
    <location>
        <begin position="365"/>
        <end position="397"/>
    </location>
</feature>
<evidence type="ECO:0000313" key="4">
    <source>
        <dbReference type="EMBL" id="KAI3439099.1"/>
    </source>
</evidence>
<name>A0A9D4U055_CHLVU</name>
<feature type="region of interest" description="Disordered" evidence="1">
    <location>
        <begin position="312"/>
        <end position="346"/>
    </location>
</feature>
<dbReference type="AlphaFoldDB" id="A0A9D4U055"/>
<keyword evidence="2" id="KW-1133">Transmembrane helix</keyword>
<proteinExistence type="predicted"/>
<comment type="caution">
    <text evidence="4">The sequence shown here is derived from an EMBL/GenBank/DDBJ whole genome shotgun (WGS) entry which is preliminary data.</text>
</comment>
<dbReference type="OrthoDB" id="514977at2759"/>
<reference evidence="4" key="1">
    <citation type="journal article" date="2019" name="Plant J.">
        <title>Chlorella vulgaris genome assembly and annotation reveals the molecular basis for metabolic acclimation to high light conditions.</title>
        <authorList>
            <person name="Cecchin M."/>
            <person name="Marcolungo L."/>
            <person name="Rossato M."/>
            <person name="Girolomoni L."/>
            <person name="Cosentino E."/>
            <person name="Cuine S."/>
            <person name="Li-Beisson Y."/>
            <person name="Delledonne M."/>
            <person name="Ballottari M."/>
        </authorList>
    </citation>
    <scope>NUCLEOTIDE SEQUENCE</scope>
    <source>
        <strain evidence="4">211/11P</strain>
    </source>
</reference>
<accession>A0A9D4U055</accession>
<dbReference type="Proteomes" id="UP001055712">
    <property type="component" value="Unassembled WGS sequence"/>
</dbReference>
<evidence type="ECO:0000256" key="3">
    <source>
        <dbReference type="SAM" id="SignalP"/>
    </source>
</evidence>
<feature type="compositionally biased region" description="Low complexity" evidence="1">
    <location>
        <begin position="365"/>
        <end position="393"/>
    </location>
</feature>
<sequence>MLQSSRLATWAVLLGLTALLHSASSSAVTAAAGPPPGIESILADASVPSLPPAPTDDPQEPHHAAIAAWRAEYLKQTKRSQADPAALQPRLRANLVVVLAGDDFNSSQWMNQPELSSWDLVVIYHGQSVEAFMCPECVEVFAATGAKWHLLYRFTLLPEWQQYKQQYAAIMLPDDDLQPSVCHGSWEFHNALFHDYEAVLHYTSFVEVMAPIFSMDFFEGVVRHTLHNAYFGWGLDYIWGSLLRDAPNRTAVLDVGCMLHAKREEAEAGRLYAVDAPLEPLQELHMHLGDYQVEASSCEVWGHVRWHEVALPGPTTEPTHAPDPTMPVAQSHTALPPAAAAAATAEAEPAAKATAASAQGESAAKATAATVQDQSAATAPAPAEDESAATAAPAPAPSPPLQAGGALFGSQTLACLLVVCVFLVPQLLLGRRRRLNSFKRQRAFLLA</sequence>
<gene>
    <name evidence="4" type="ORF">D9Q98_001508</name>
</gene>
<keyword evidence="3" id="KW-0732">Signal</keyword>
<reference evidence="4" key="2">
    <citation type="submission" date="2020-11" db="EMBL/GenBank/DDBJ databases">
        <authorList>
            <person name="Cecchin M."/>
            <person name="Marcolungo L."/>
            <person name="Rossato M."/>
            <person name="Girolomoni L."/>
            <person name="Cosentino E."/>
            <person name="Cuine S."/>
            <person name="Li-Beisson Y."/>
            <person name="Delledonne M."/>
            <person name="Ballottari M."/>
        </authorList>
    </citation>
    <scope>NUCLEOTIDE SEQUENCE</scope>
    <source>
        <strain evidence="4">211/11P</strain>
        <tissue evidence="4">Whole cell</tissue>
    </source>
</reference>
<organism evidence="4 5">
    <name type="scientific">Chlorella vulgaris</name>
    <name type="common">Green alga</name>
    <dbReference type="NCBI Taxonomy" id="3077"/>
    <lineage>
        <taxon>Eukaryota</taxon>
        <taxon>Viridiplantae</taxon>
        <taxon>Chlorophyta</taxon>
        <taxon>core chlorophytes</taxon>
        <taxon>Trebouxiophyceae</taxon>
        <taxon>Chlorellales</taxon>
        <taxon>Chlorellaceae</taxon>
        <taxon>Chlorella clade</taxon>
        <taxon>Chlorella</taxon>
    </lineage>
</organism>
<feature type="chain" id="PRO_5038648115" evidence="3">
    <location>
        <begin position="26"/>
        <end position="447"/>
    </location>
</feature>
<evidence type="ECO:0000256" key="1">
    <source>
        <dbReference type="SAM" id="MobiDB-lite"/>
    </source>
</evidence>
<keyword evidence="2" id="KW-0812">Transmembrane</keyword>